<protein>
    <submittedName>
        <fullName evidence="1">Uncharacterized protein</fullName>
    </submittedName>
</protein>
<dbReference type="EMBL" id="SSTD01001237">
    <property type="protein sequence ID" value="TYK29811.1"/>
    <property type="molecule type" value="Genomic_DNA"/>
</dbReference>
<dbReference type="Proteomes" id="UP000321947">
    <property type="component" value="Unassembled WGS sequence"/>
</dbReference>
<proteinExistence type="predicted"/>
<gene>
    <name evidence="1" type="ORF">E5676_scaffold208G00360</name>
</gene>
<dbReference type="AlphaFoldDB" id="A0A5D3E2I4"/>
<reference evidence="1 2" key="1">
    <citation type="submission" date="2019-08" db="EMBL/GenBank/DDBJ databases">
        <title>Draft genome sequences of two oriental melons (Cucumis melo L. var makuwa).</title>
        <authorList>
            <person name="Kwon S.-Y."/>
        </authorList>
    </citation>
    <scope>NUCLEOTIDE SEQUENCE [LARGE SCALE GENOMIC DNA]</scope>
    <source>
        <strain evidence="2">cv. Chang Bougi</strain>
        <tissue evidence="1">Leaf</tissue>
    </source>
</reference>
<sequence length="104" mass="11423">MEPAEVGVILSLEKRGFAVVSTELISRYDSSDSTGSSEPDCLRVFSGYATNQFVQGAPSGHRRLDFVPTGAHVARVRERANYWVGAKVRARASWRATRSDHGEP</sequence>
<comment type="caution">
    <text evidence="1">The sequence shown here is derived from an EMBL/GenBank/DDBJ whole genome shotgun (WGS) entry which is preliminary data.</text>
</comment>
<name>A0A5D3E2I4_CUCMM</name>
<accession>A0A5D3E2I4</accession>
<evidence type="ECO:0000313" key="2">
    <source>
        <dbReference type="Proteomes" id="UP000321947"/>
    </source>
</evidence>
<evidence type="ECO:0000313" key="1">
    <source>
        <dbReference type="EMBL" id="TYK29811.1"/>
    </source>
</evidence>
<organism evidence="1 2">
    <name type="scientific">Cucumis melo var. makuwa</name>
    <name type="common">Oriental melon</name>
    <dbReference type="NCBI Taxonomy" id="1194695"/>
    <lineage>
        <taxon>Eukaryota</taxon>
        <taxon>Viridiplantae</taxon>
        <taxon>Streptophyta</taxon>
        <taxon>Embryophyta</taxon>
        <taxon>Tracheophyta</taxon>
        <taxon>Spermatophyta</taxon>
        <taxon>Magnoliopsida</taxon>
        <taxon>eudicotyledons</taxon>
        <taxon>Gunneridae</taxon>
        <taxon>Pentapetalae</taxon>
        <taxon>rosids</taxon>
        <taxon>fabids</taxon>
        <taxon>Cucurbitales</taxon>
        <taxon>Cucurbitaceae</taxon>
        <taxon>Benincaseae</taxon>
        <taxon>Cucumis</taxon>
    </lineage>
</organism>